<feature type="region of interest" description="Disordered" evidence="1">
    <location>
        <begin position="77"/>
        <end position="160"/>
    </location>
</feature>
<evidence type="ECO:0000256" key="1">
    <source>
        <dbReference type="SAM" id="MobiDB-lite"/>
    </source>
</evidence>
<dbReference type="AlphaFoldDB" id="A0A3M7IH88"/>
<feature type="compositionally biased region" description="Basic and acidic residues" evidence="1">
    <location>
        <begin position="91"/>
        <end position="111"/>
    </location>
</feature>
<comment type="caution">
    <text evidence="2">The sequence shown here is derived from an EMBL/GenBank/DDBJ whole genome shotgun (WGS) entry which is preliminary data.</text>
</comment>
<dbReference type="Proteomes" id="UP000281677">
    <property type="component" value="Unassembled WGS sequence"/>
</dbReference>
<feature type="compositionally biased region" description="Low complexity" evidence="1">
    <location>
        <begin position="125"/>
        <end position="136"/>
    </location>
</feature>
<dbReference type="VEuPathDB" id="FungiDB:BTJ68_01135"/>
<evidence type="ECO:0000313" key="2">
    <source>
        <dbReference type="EMBL" id="RMZ24920.1"/>
    </source>
</evidence>
<dbReference type="OrthoDB" id="3885479at2759"/>
<reference evidence="2 3" key="1">
    <citation type="journal article" date="2018" name="BMC Genomics">
        <title>Genomic evidence for intraspecific hybridization in a clonal and extremely halotolerant yeast.</title>
        <authorList>
            <person name="Gostincar C."/>
            <person name="Stajich J.E."/>
            <person name="Zupancic J."/>
            <person name="Zalar P."/>
            <person name="Gunde-Cimerman N."/>
        </authorList>
    </citation>
    <scope>NUCLEOTIDE SEQUENCE [LARGE SCALE GENOMIC DNA]</scope>
    <source>
        <strain evidence="2 3">EXF-120</strain>
    </source>
</reference>
<protein>
    <submittedName>
        <fullName evidence="2">Uncharacterized protein</fullName>
    </submittedName>
</protein>
<proteinExistence type="predicted"/>
<evidence type="ECO:0000313" key="3">
    <source>
        <dbReference type="Proteomes" id="UP000281677"/>
    </source>
</evidence>
<organism evidence="2 3">
    <name type="scientific">Hortaea werneckii</name>
    <name type="common">Black yeast</name>
    <name type="synonym">Cladosporium werneckii</name>
    <dbReference type="NCBI Taxonomy" id="91943"/>
    <lineage>
        <taxon>Eukaryota</taxon>
        <taxon>Fungi</taxon>
        <taxon>Dikarya</taxon>
        <taxon>Ascomycota</taxon>
        <taxon>Pezizomycotina</taxon>
        <taxon>Dothideomycetes</taxon>
        <taxon>Dothideomycetidae</taxon>
        <taxon>Mycosphaerellales</taxon>
        <taxon>Teratosphaeriaceae</taxon>
        <taxon>Hortaea</taxon>
    </lineage>
</organism>
<gene>
    <name evidence="2" type="ORF">D0859_11044</name>
</gene>
<sequence>MLPSCPDAAPREAALSQTSSCDMDAFRPAAVDAWILFIHQDLITNYIASLADLKHDHICSSDCYYARDQDYKLVSSLSNNNNVTPAPSAPEDEKRALDPYVKMPKDQRKYSDPPSLAGSTGNRGSVSPVASKSKPVIHQQPNDKVYEPGQKGYAREDKWR</sequence>
<name>A0A3M7IH88_HORWE</name>
<accession>A0A3M7IH88</accession>
<dbReference type="EMBL" id="QWIT01000387">
    <property type="protein sequence ID" value="RMZ24920.1"/>
    <property type="molecule type" value="Genomic_DNA"/>
</dbReference>